<organism evidence="1 2">
    <name type="scientific">Cercophora scortea</name>
    <dbReference type="NCBI Taxonomy" id="314031"/>
    <lineage>
        <taxon>Eukaryota</taxon>
        <taxon>Fungi</taxon>
        <taxon>Dikarya</taxon>
        <taxon>Ascomycota</taxon>
        <taxon>Pezizomycotina</taxon>
        <taxon>Sordariomycetes</taxon>
        <taxon>Sordariomycetidae</taxon>
        <taxon>Sordariales</taxon>
        <taxon>Lasiosphaeriaceae</taxon>
        <taxon>Cercophora</taxon>
    </lineage>
</organism>
<keyword evidence="2" id="KW-1185">Reference proteome</keyword>
<dbReference type="Proteomes" id="UP001286456">
    <property type="component" value="Unassembled WGS sequence"/>
</dbReference>
<accession>A0AAE0M917</accession>
<proteinExistence type="predicted"/>
<gene>
    <name evidence="1" type="ORF">B0T19DRAFT_402125</name>
</gene>
<comment type="caution">
    <text evidence="1">The sequence shown here is derived from an EMBL/GenBank/DDBJ whole genome shotgun (WGS) entry which is preliminary data.</text>
</comment>
<evidence type="ECO:0000313" key="1">
    <source>
        <dbReference type="EMBL" id="KAK3323837.1"/>
    </source>
</evidence>
<protein>
    <submittedName>
        <fullName evidence="1">Uncharacterized protein</fullName>
    </submittedName>
</protein>
<sequence>MATLELPIRSRGTKSRLESLPPELRLRVYHELISTTLTRPITLNHPPRLCQVLDENERLRSHHANPPVSLSGQTSFDFSNGLFTYTTPCDIFYSQPSAPRGLTSIQNSNSHPSLDCSHDQSKYNRAFALLQTCRLLRREFRFEVFKHVWFQLSLGNRPQRSGLLREMRSTLIPKVLHHELIQRLCIRIDVTGFGPEKEARLAGIIRMFKSLTEVTVYLDNDMGLLYRVNTNPIKHLRRALGLRRTTKLKIIHHQATLFSPRKSQDICMS</sequence>
<dbReference type="AlphaFoldDB" id="A0AAE0M917"/>
<reference evidence="1" key="2">
    <citation type="submission" date="2023-06" db="EMBL/GenBank/DDBJ databases">
        <authorList>
            <consortium name="Lawrence Berkeley National Laboratory"/>
            <person name="Haridas S."/>
            <person name="Hensen N."/>
            <person name="Bonometti L."/>
            <person name="Westerberg I."/>
            <person name="Brannstrom I.O."/>
            <person name="Guillou S."/>
            <person name="Cros-Aarteil S."/>
            <person name="Calhoun S."/>
            <person name="Kuo A."/>
            <person name="Mondo S."/>
            <person name="Pangilinan J."/>
            <person name="Riley R."/>
            <person name="Labutti K."/>
            <person name="Andreopoulos B."/>
            <person name="Lipzen A."/>
            <person name="Chen C."/>
            <person name="Yanf M."/>
            <person name="Daum C."/>
            <person name="Ng V."/>
            <person name="Clum A."/>
            <person name="Steindorff A."/>
            <person name="Ohm R."/>
            <person name="Martin F."/>
            <person name="Silar P."/>
            <person name="Natvig D."/>
            <person name="Lalanne C."/>
            <person name="Gautier V."/>
            <person name="Ament-Velasquez S.L."/>
            <person name="Kruys A."/>
            <person name="Hutchinson M.I."/>
            <person name="Powell A.J."/>
            <person name="Barry K."/>
            <person name="Miller A.N."/>
            <person name="Grigoriev I.V."/>
            <person name="Debuchy R."/>
            <person name="Gladieux P."/>
            <person name="Thoren M.H."/>
            <person name="Johannesson H."/>
        </authorList>
    </citation>
    <scope>NUCLEOTIDE SEQUENCE</scope>
    <source>
        <strain evidence="1">SMH4131-1</strain>
    </source>
</reference>
<name>A0AAE0M917_9PEZI</name>
<dbReference type="EMBL" id="JAUEPO010000004">
    <property type="protein sequence ID" value="KAK3323837.1"/>
    <property type="molecule type" value="Genomic_DNA"/>
</dbReference>
<reference evidence="1" key="1">
    <citation type="journal article" date="2023" name="Mol. Phylogenet. Evol.">
        <title>Genome-scale phylogeny and comparative genomics of the fungal order Sordariales.</title>
        <authorList>
            <person name="Hensen N."/>
            <person name="Bonometti L."/>
            <person name="Westerberg I."/>
            <person name="Brannstrom I.O."/>
            <person name="Guillou S."/>
            <person name="Cros-Aarteil S."/>
            <person name="Calhoun S."/>
            <person name="Haridas S."/>
            <person name="Kuo A."/>
            <person name="Mondo S."/>
            <person name="Pangilinan J."/>
            <person name="Riley R."/>
            <person name="LaButti K."/>
            <person name="Andreopoulos B."/>
            <person name="Lipzen A."/>
            <person name="Chen C."/>
            <person name="Yan M."/>
            <person name="Daum C."/>
            <person name="Ng V."/>
            <person name="Clum A."/>
            <person name="Steindorff A."/>
            <person name="Ohm R.A."/>
            <person name="Martin F."/>
            <person name="Silar P."/>
            <person name="Natvig D.O."/>
            <person name="Lalanne C."/>
            <person name="Gautier V."/>
            <person name="Ament-Velasquez S.L."/>
            <person name="Kruys A."/>
            <person name="Hutchinson M.I."/>
            <person name="Powell A.J."/>
            <person name="Barry K."/>
            <person name="Miller A.N."/>
            <person name="Grigoriev I.V."/>
            <person name="Debuchy R."/>
            <person name="Gladieux P."/>
            <person name="Hiltunen Thoren M."/>
            <person name="Johannesson H."/>
        </authorList>
    </citation>
    <scope>NUCLEOTIDE SEQUENCE</scope>
    <source>
        <strain evidence="1">SMH4131-1</strain>
    </source>
</reference>
<evidence type="ECO:0000313" key="2">
    <source>
        <dbReference type="Proteomes" id="UP001286456"/>
    </source>
</evidence>